<dbReference type="GO" id="GO:0004252">
    <property type="term" value="F:serine-type endopeptidase activity"/>
    <property type="evidence" value="ECO:0007669"/>
    <property type="project" value="InterPro"/>
</dbReference>
<dbReference type="AlphaFoldDB" id="A0A0A9X8X3"/>
<evidence type="ECO:0000259" key="14">
    <source>
        <dbReference type="PROSITE" id="PS50240"/>
    </source>
</evidence>
<dbReference type="EMBL" id="GBRD01002384">
    <property type="protein sequence ID" value="JAG63437.1"/>
    <property type="molecule type" value="Transcribed_RNA"/>
</dbReference>
<dbReference type="GO" id="GO:0005615">
    <property type="term" value="C:extracellular space"/>
    <property type="evidence" value="ECO:0007669"/>
    <property type="project" value="TreeGrafter"/>
</dbReference>
<gene>
    <name evidence="15" type="primary">SP4_2</name>
    <name evidence="15" type="ORF">CM83_99775</name>
</gene>
<comment type="subcellular location">
    <subcellularLocation>
        <location evidence="1">Secreted</location>
    </subcellularLocation>
</comment>
<reference evidence="16" key="3">
    <citation type="submission" date="2014-09" db="EMBL/GenBank/DDBJ databases">
        <authorList>
            <person name="Magalhaes I.L.F."/>
            <person name="Oliveira U."/>
            <person name="Santos F.R."/>
            <person name="Vidigal T.H.D.A."/>
            <person name="Brescovit A.D."/>
            <person name="Santos A.J."/>
        </authorList>
    </citation>
    <scope>NUCLEOTIDE SEQUENCE</scope>
</reference>
<evidence type="ECO:0000256" key="4">
    <source>
        <dbReference type="ARBA" id="ARBA00022670"/>
    </source>
</evidence>
<keyword evidence="7" id="KW-0353">Hemolymph clotting</keyword>
<protein>
    <recommendedName>
        <fullName evidence="11">limulus clotting factor C</fullName>
        <ecNumber evidence="11">3.4.21.84</ecNumber>
    </recommendedName>
</protein>
<dbReference type="InterPro" id="IPR001254">
    <property type="entry name" value="Trypsin_dom"/>
</dbReference>
<dbReference type="InterPro" id="IPR001314">
    <property type="entry name" value="Peptidase_S1A"/>
</dbReference>
<reference evidence="15" key="2">
    <citation type="submission" date="2014-07" db="EMBL/GenBank/DDBJ databases">
        <authorList>
            <person name="Hull J."/>
        </authorList>
    </citation>
    <scope>NUCLEOTIDE SEQUENCE</scope>
</reference>
<evidence type="ECO:0000256" key="11">
    <source>
        <dbReference type="ARBA" id="ARBA00066707"/>
    </source>
</evidence>
<dbReference type="PRINTS" id="PR00722">
    <property type="entry name" value="CHYMOTRYPSIN"/>
</dbReference>
<feature type="domain" description="Peptidase S1" evidence="14">
    <location>
        <begin position="60"/>
        <end position="309"/>
    </location>
</feature>
<keyword evidence="9" id="KW-1015">Disulfide bond</keyword>
<dbReference type="Pfam" id="PF00089">
    <property type="entry name" value="Trypsin"/>
    <property type="match status" value="1"/>
</dbReference>
<feature type="non-terminal residue" evidence="15">
    <location>
        <position position="1"/>
    </location>
</feature>
<keyword evidence="4 12" id="KW-0645">Protease</keyword>
<dbReference type="GO" id="GO:0042381">
    <property type="term" value="P:hemolymph coagulation"/>
    <property type="evidence" value="ECO:0007669"/>
    <property type="project" value="UniProtKB-KW"/>
</dbReference>
<proteinExistence type="predicted"/>
<organism evidence="15">
    <name type="scientific">Lygus hesperus</name>
    <name type="common">Western plant bug</name>
    <dbReference type="NCBI Taxonomy" id="30085"/>
    <lineage>
        <taxon>Eukaryota</taxon>
        <taxon>Metazoa</taxon>
        <taxon>Ecdysozoa</taxon>
        <taxon>Arthropoda</taxon>
        <taxon>Hexapoda</taxon>
        <taxon>Insecta</taxon>
        <taxon>Pterygota</taxon>
        <taxon>Neoptera</taxon>
        <taxon>Paraneoptera</taxon>
        <taxon>Hemiptera</taxon>
        <taxon>Heteroptera</taxon>
        <taxon>Panheteroptera</taxon>
        <taxon>Cimicomorpha</taxon>
        <taxon>Miridae</taxon>
        <taxon>Mirini</taxon>
        <taxon>Lygus</taxon>
    </lineage>
</organism>
<dbReference type="EMBL" id="GBHO01027533">
    <property type="protein sequence ID" value="JAG16071.1"/>
    <property type="molecule type" value="Transcribed_RNA"/>
</dbReference>
<dbReference type="CDD" id="cd00190">
    <property type="entry name" value="Tryp_SPc"/>
    <property type="match status" value="1"/>
</dbReference>
<dbReference type="Gene3D" id="2.40.10.10">
    <property type="entry name" value="Trypsin-like serine proteases"/>
    <property type="match status" value="1"/>
</dbReference>
<dbReference type="InterPro" id="IPR043504">
    <property type="entry name" value="Peptidase_S1_PA_chymotrypsin"/>
</dbReference>
<dbReference type="PROSITE" id="PS50240">
    <property type="entry name" value="TRYPSIN_DOM"/>
    <property type="match status" value="1"/>
</dbReference>
<keyword evidence="6 12" id="KW-0378">Hydrolase</keyword>
<accession>A0A0A9X8X3</accession>
<reference evidence="15" key="1">
    <citation type="journal article" date="2014" name="PLoS ONE">
        <title>Transcriptome-Based Identification of ABC Transporters in the Western Tarnished Plant Bug Lygus hesperus.</title>
        <authorList>
            <person name="Hull J.J."/>
            <person name="Chaney K."/>
            <person name="Geib S.M."/>
            <person name="Fabrick J.A."/>
            <person name="Brent C.S."/>
            <person name="Walsh D."/>
            <person name="Lavine L.C."/>
        </authorList>
    </citation>
    <scope>NUCLEOTIDE SEQUENCE</scope>
</reference>
<dbReference type="PANTHER" id="PTHR24264">
    <property type="entry name" value="TRYPSIN-RELATED"/>
    <property type="match status" value="1"/>
</dbReference>
<evidence type="ECO:0000256" key="12">
    <source>
        <dbReference type="RuleBase" id="RU363034"/>
    </source>
</evidence>
<dbReference type="SMART" id="SM00020">
    <property type="entry name" value="Tryp_SPc"/>
    <property type="match status" value="1"/>
</dbReference>
<dbReference type="EC" id="3.4.21.84" evidence="11"/>
<evidence type="ECO:0000313" key="16">
    <source>
        <dbReference type="EMBL" id="JAG63437.1"/>
    </source>
</evidence>
<dbReference type="PANTHER" id="PTHR24264:SF65">
    <property type="entry name" value="SRCR DOMAIN-CONTAINING PROTEIN"/>
    <property type="match status" value="1"/>
</dbReference>
<evidence type="ECO:0000256" key="9">
    <source>
        <dbReference type="ARBA" id="ARBA00023157"/>
    </source>
</evidence>
<evidence type="ECO:0000256" key="13">
    <source>
        <dbReference type="SAM" id="SignalP"/>
    </source>
</evidence>
<dbReference type="PROSITE" id="PS00134">
    <property type="entry name" value="TRYPSIN_HIS"/>
    <property type="match status" value="1"/>
</dbReference>
<comment type="catalytic activity">
    <reaction evidence="10">
        <text>Selective cleavage of 103-Arg-|-Ser-104 and 124-Ile-|-Ile-125 bonds in Limulus clotting factor B to form activated factor B. Cleavage of -Pro-Arg-|-Xaa- bonds in synthetic substrates.</text>
        <dbReference type="EC" id="3.4.21.84"/>
    </reaction>
</comment>
<feature type="chain" id="PRO_5015033814" description="limulus clotting factor C" evidence="13">
    <location>
        <begin position="19"/>
        <end position="309"/>
    </location>
</feature>
<dbReference type="InterPro" id="IPR018114">
    <property type="entry name" value="TRYPSIN_HIS"/>
</dbReference>
<evidence type="ECO:0000256" key="5">
    <source>
        <dbReference type="ARBA" id="ARBA00022729"/>
    </source>
</evidence>
<keyword evidence="2" id="KW-0964">Secreted</keyword>
<dbReference type="InterPro" id="IPR033116">
    <property type="entry name" value="TRYPSIN_SER"/>
</dbReference>
<dbReference type="InterPro" id="IPR009003">
    <property type="entry name" value="Peptidase_S1_PA"/>
</dbReference>
<evidence type="ECO:0000256" key="10">
    <source>
        <dbReference type="ARBA" id="ARBA00052079"/>
    </source>
</evidence>
<evidence type="ECO:0000256" key="7">
    <source>
        <dbReference type="ARBA" id="ARBA00022820"/>
    </source>
</evidence>
<dbReference type="GO" id="GO:0006508">
    <property type="term" value="P:proteolysis"/>
    <property type="evidence" value="ECO:0007669"/>
    <property type="project" value="UniProtKB-KW"/>
</dbReference>
<evidence type="ECO:0000256" key="6">
    <source>
        <dbReference type="ARBA" id="ARBA00022801"/>
    </source>
</evidence>
<keyword evidence="8 12" id="KW-0720">Serine protease</keyword>
<dbReference type="FunFam" id="2.40.10.10:FF:000120">
    <property type="entry name" value="Putative serine protease"/>
    <property type="match status" value="1"/>
</dbReference>
<evidence type="ECO:0000256" key="8">
    <source>
        <dbReference type="ARBA" id="ARBA00022825"/>
    </source>
</evidence>
<sequence>VHSGNMLWILIFVSVCCAETEHHIVKRFKANIKSDLNFSIKLTPKEPECGQPFTNSHSRIVGGAPSVLGAWPWIALLIYTINDDRNDRYFAGSGALVSLKHVLTAAHCVENTFPKILSAVRLGDLNLNPTVDDGAAPVEIPVLNFITHPAYNHEMCQVYPQHDISIITLKYPVIVTKYISPICLPTIPELRTANFEKKNPFVVGWGDTSSKGPKSSALLEAQVPIVEHERCKTSYQGMNVNVSGSLLCAGGGGKDSCAGDSGGPLMLPHAGKYYLIGIVSLGLGCADERHPGLYTKVNDYVDWILTNIR</sequence>
<evidence type="ECO:0000313" key="15">
    <source>
        <dbReference type="EMBL" id="JAG16071.1"/>
    </source>
</evidence>
<feature type="signal peptide" evidence="13">
    <location>
        <begin position="1"/>
        <end position="18"/>
    </location>
</feature>
<evidence type="ECO:0000256" key="1">
    <source>
        <dbReference type="ARBA" id="ARBA00004613"/>
    </source>
</evidence>
<keyword evidence="3" id="KW-0768">Sushi</keyword>
<dbReference type="PROSITE" id="PS00135">
    <property type="entry name" value="TRYPSIN_SER"/>
    <property type="match status" value="1"/>
</dbReference>
<name>A0A0A9X8X3_LYGHE</name>
<evidence type="ECO:0000256" key="2">
    <source>
        <dbReference type="ARBA" id="ARBA00022525"/>
    </source>
</evidence>
<dbReference type="SUPFAM" id="SSF50494">
    <property type="entry name" value="Trypsin-like serine proteases"/>
    <property type="match status" value="1"/>
</dbReference>
<keyword evidence="5 13" id="KW-0732">Signal</keyword>
<dbReference type="InterPro" id="IPR050127">
    <property type="entry name" value="Serine_Proteases_S1"/>
</dbReference>
<evidence type="ECO:0000256" key="3">
    <source>
        <dbReference type="ARBA" id="ARBA00022659"/>
    </source>
</evidence>